<protein>
    <recommendedName>
        <fullName evidence="3">Chitin-binding type-2 domain-containing protein</fullName>
    </recommendedName>
</protein>
<dbReference type="InterPro" id="IPR002557">
    <property type="entry name" value="Chitin-bd_dom"/>
</dbReference>
<comment type="caution">
    <text evidence="4">The sequence shown here is derived from an EMBL/GenBank/DDBJ whole genome shotgun (WGS) entry which is preliminary data.</text>
</comment>
<dbReference type="AlphaFoldDB" id="A0A6L2PIF6"/>
<evidence type="ECO:0000259" key="3">
    <source>
        <dbReference type="PROSITE" id="PS50940"/>
    </source>
</evidence>
<keyword evidence="5" id="KW-1185">Reference proteome</keyword>
<feature type="non-terminal residue" evidence="4">
    <location>
        <position position="1"/>
    </location>
</feature>
<gene>
    <name evidence="4" type="ORF">Cfor_12946</name>
</gene>
<dbReference type="SUPFAM" id="SSF57625">
    <property type="entry name" value="Invertebrate chitin-binding proteins"/>
    <property type="match status" value="1"/>
</dbReference>
<feature type="signal peptide" evidence="2">
    <location>
        <begin position="1"/>
        <end position="18"/>
    </location>
</feature>
<feature type="chain" id="PRO_5026660230" description="Chitin-binding type-2 domain-containing protein" evidence="2">
    <location>
        <begin position="19"/>
        <end position="298"/>
    </location>
</feature>
<dbReference type="OrthoDB" id="10583927at2759"/>
<evidence type="ECO:0000256" key="2">
    <source>
        <dbReference type="SAM" id="SignalP"/>
    </source>
</evidence>
<evidence type="ECO:0000313" key="5">
    <source>
        <dbReference type="Proteomes" id="UP000502823"/>
    </source>
</evidence>
<dbReference type="Proteomes" id="UP000502823">
    <property type="component" value="Unassembled WGS sequence"/>
</dbReference>
<dbReference type="InterPro" id="IPR036508">
    <property type="entry name" value="Chitin-bd_dom_sf"/>
</dbReference>
<reference evidence="5" key="1">
    <citation type="submission" date="2020-01" db="EMBL/GenBank/DDBJ databases">
        <title>Draft genome sequence of the Termite Coptotermes fromosanus.</title>
        <authorList>
            <person name="Itakura S."/>
            <person name="Yosikawa Y."/>
            <person name="Umezawa K."/>
        </authorList>
    </citation>
    <scope>NUCLEOTIDE SEQUENCE [LARGE SCALE GENOMIC DNA]</scope>
</reference>
<feature type="region of interest" description="Disordered" evidence="1">
    <location>
        <begin position="144"/>
        <end position="166"/>
    </location>
</feature>
<dbReference type="GO" id="GO:0008061">
    <property type="term" value="F:chitin binding"/>
    <property type="evidence" value="ECO:0007669"/>
    <property type="project" value="InterPro"/>
</dbReference>
<name>A0A6L2PIF6_COPFO</name>
<dbReference type="GO" id="GO:0005576">
    <property type="term" value="C:extracellular region"/>
    <property type="evidence" value="ECO:0007669"/>
    <property type="project" value="InterPro"/>
</dbReference>
<dbReference type="Gene3D" id="2.170.140.10">
    <property type="entry name" value="Chitin binding domain"/>
    <property type="match status" value="1"/>
</dbReference>
<feature type="domain" description="Chitin-binding type-2" evidence="3">
    <location>
        <begin position="237"/>
        <end position="295"/>
    </location>
</feature>
<evidence type="ECO:0000256" key="1">
    <source>
        <dbReference type="SAM" id="MobiDB-lite"/>
    </source>
</evidence>
<dbReference type="EMBL" id="BLKM01010456">
    <property type="protein sequence ID" value="GFG30375.1"/>
    <property type="molecule type" value="Genomic_DNA"/>
</dbReference>
<accession>A0A6L2PIF6</accession>
<organism evidence="4 5">
    <name type="scientific">Coptotermes formosanus</name>
    <name type="common">Formosan subterranean termite</name>
    <dbReference type="NCBI Taxonomy" id="36987"/>
    <lineage>
        <taxon>Eukaryota</taxon>
        <taxon>Metazoa</taxon>
        <taxon>Ecdysozoa</taxon>
        <taxon>Arthropoda</taxon>
        <taxon>Hexapoda</taxon>
        <taxon>Insecta</taxon>
        <taxon>Pterygota</taxon>
        <taxon>Neoptera</taxon>
        <taxon>Polyneoptera</taxon>
        <taxon>Dictyoptera</taxon>
        <taxon>Blattodea</taxon>
        <taxon>Blattoidea</taxon>
        <taxon>Termitoidae</taxon>
        <taxon>Rhinotermitidae</taxon>
        <taxon>Coptotermes</taxon>
    </lineage>
</organism>
<evidence type="ECO:0000313" key="4">
    <source>
        <dbReference type="EMBL" id="GFG30375.1"/>
    </source>
</evidence>
<dbReference type="InParanoid" id="A0A6L2PIF6"/>
<dbReference type="SMART" id="SM00494">
    <property type="entry name" value="ChtBD2"/>
    <property type="match status" value="1"/>
</dbReference>
<sequence>KKFPVLLAVETWIVVVAAQGELFTARTPSEQAVSTQLTTPTGTVTIYTPTSDRAEESNGHLSEPSTIITSTFQDTSNKPLSEIEFTQQETVTEQPAAKATIELTTDDSASETSSGLLDSTEFRNVSEISSTGFPVDIVKVSDSEAGADGPNVTDGVETNESGTSGGVLGTESMLNTESNALSTEHVPVIKSETTVPNSVEISSHGCTPYFNNVSSTTECPVFPVTIFPISYDTHTPHYHCTRPGHFPARATCTDYHVCRLVGFWFVHFKETCHFGLQFNARLRLCVPSYLSDCRLESL</sequence>
<dbReference type="PROSITE" id="PS50940">
    <property type="entry name" value="CHIT_BIND_II"/>
    <property type="match status" value="1"/>
</dbReference>
<keyword evidence="2" id="KW-0732">Signal</keyword>
<proteinExistence type="predicted"/>